<evidence type="ECO:0000313" key="3">
    <source>
        <dbReference type="EMBL" id="PWI24629.1"/>
    </source>
</evidence>
<dbReference type="InterPro" id="IPR001633">
    <property type="entry name" value="EAL_dom"/>
</dbReference>
<evidence type="ECO:0000259" key="1">
    <source>
        <dbReference type="PROSITE" id="PS50883"/>
    </source>
</evidence>
<name>A0A2U3AJA7_9BACL</name>
<accession>A0A2U3AJA7</accession>
<dbReference type="Gene3D" id="1.10.3210.10">
    <property type="entry name" value="Hypothetical protein af1432"/>
    <property type="match status" value="1"/>
</dbReference>
<dbReference type="Gene3D" id="3.20.20.450">
    <property type="entry name" value="EAL domain"/>
    <property type="match status" value="1"/>
</dbReference>
<gene>
    <name evidence="3" type="ORF">DEX24_12435</name>
</gene>
<dbReference type="PROSITE" id="PS51833">
    <property type="entry name" value="HDOD"/>
    <property type="match status" value="1"/>
</dbReference>
<dbReference type="PANTHER" id="PTHR33525">
    <property type="match status" value="1"/>
</dbReference>
<dbReference type="AlphaFoldDB" id="A0A2U3AJA7"/>
<dbReference type="SMART" id="SM00052">
    <property type="entry name" value="EAL"/>
    <property type="match status" value="1"/>
</dbReference>
<evidence type="ECO:0000259" key="2">
    <source>
        <dbReference type="PROSITE" id="PS51833"/>
    </source>
</evidence>
<dbReference type="PIRSF" id="PIRSF003180">
    <property type="entry name" value="DiGMPpdiest_YuxH"/>
    <property type="match status" value="1"/>
</dbReference>
<dbReference type="RefSeq" id="WP_109306734.1">
    <property type="nucleotide sequence ID" value="NZ_BJUF01000009.1"/>
</dbReference>
<dbReference type="OrthoDB" id="9804751at2"/>
<dbReference type="InterPro" id="IPR052340">
    <property type="entry name" value="RNase_Y/CdgJ"/>
</dbReference>
<dbReference type="SUPFAM" id="SSF109604">
    <property type="entry name" value="HD-domain/PDEase-like"/>
    <property type="match status" value="1"/>
</dbReference>
<dbReference type="PANTHER" id="PTHR33525:SF4">
    <property type="entry name" value="CYCLIC DI-GMP PHOSPHODIESTERASE CDGJ"/>
    <property type="match status" value="1"/>
</dbReference>
<dbReference type="Proteomes" id="UP000245938">
    <property type="component" value="Unassembled WGS sequence"/>
</dbReference>
<evidence type="ECO:0000313" key="4">
    <source>
        <dbReference type="Proteomes" id="UP000245938"/>
    </source>
</evidence>
<organism evidence="3 4">
    <name type="scientific">Kurthia sibirica</name>
    <dbReference type="NCBI Taxonomy" id="202750"/>
    <lineage>
        <taxon>Bacteria</taxon>
        <taxon>Bacillati</taxon>
        <taxon>Bacillota</taxon>
        <taxon>Bacilli</taxon>
        <taxon>Bacillales</taxon>
        <taxon>Caryophanaceae</taxon>
        <taxon>Kurthia</taxon>
    </lineage>
</organism>
<dbReference type="Pfam" id="PF08668">
    <property type="entry name" value="HDOD"/>
    <property type="match status" value="1"/>
</dbReference>
<proteinExistence type="predicted"/>
<dbReference type="SUPFAM" id="SSF141868">
    <property type="entry name" value="EAL domain-like"/>
    <property type="match status" value="1"/>
</dbReference>
<dbReference type="InterPro" id="IPR035919">
    <property type="entry name" value="EAL_sf"/>
</dbReference>
<dbReference type="Pfam" id="PF00563">
    <property type="entry name" value="EAL"/>
    <property type="match status" value="1"/>
</dbReference>
<dbReference type="EMBL" id="QFVR01000018">
    <property type="protein sequence ID" value="PWI24629.1"/>
    <property type="molecule type" value="Genomic_DNA"/>
</dbReference>
<sequence>MEIFIGRQPIFDMDEKLFAYELLYRSGGERNEFVAIDSNRATIEVLINSFFSIGFDELANGTPCFINFTEELIMSDIFESLSPKDIVVEVLEDVPITATLIRRLKQIKRMGFRIALDDFMIQSNIHLYTQLFQQTDIIKVDFLSTTEEQRFTLEQRLKKEHPHIILLAEKVETRTHYFEARMAGYRLFQGYYFMQPQIIKGNEIPANMLQYYQVIALLKNPEPDIDELAEQIEHDVALSFKLLKLINTSSKRTKKKIRSIKQAILLLGLTDLQKWVYILAYRESGRKKGSDLYEELMKASLCRAKLCELIAKKAGYRNYSEYFLVGMFSLIDALLEKPLNTILTQLPLSDEIIDAISGTHAEMSAILNMAIALERTDWQKIEILQQSVAITTDDLLTYAEQANKWTTNLELI</sequence>
<dbReference type="InterPro" id="IPR014408">
    <property type="entry name" value="dGMP_Pdiesterase_EAL/HD-GYP"/>
</dbReference>
<comment type="caution">
    <text evidence="3">The sequence shown here is derived from an EMBL/GenBank/DDBJ whole genome shotgun (WGS) entry which is preliminary data.</text>
</comment>
<feature type="domain" description="EAL" evidence="1">
    <location>
        <begin position="1"/>
        <end position="210"/>
    </location>
</feature>
<dbReference type="PROSITE" id="PS50883">
    <property type="entry name" value="EAL"/>
    <property type="match status" value="1"/>
</dbReference>
<protein>
    <submittedName>
        <fullName evidence="3">EAL domain-containing protein</fullName>
    </submittedName>
</protein>
<feature type="domain" description="HDOD" evidence="2">
    <location>
        <begin position="204"/>
        <end position="394"/>
    </location>
</feature>
<reference evidence="3 4" key="1">
    <citation type="submission" date="2018-05" db="EMBL/GenBank/DDBJ databases">
        <title>Kurthia sibirica genome sequence.</title>
        <authorList>
            <person name="Maclea K.S."/>
            <person name="Goen A.E."/>
        </authorList>
    </citation>
    <scope>NUCLEOTIDE SEQUENCE [LARGE SCALE GENOMIC DNA]</scope>
    <source>
        <strain evidence="3 4">ATCC 49154</strain>
    </source>
</reference>
<keyword evidence="4" id="KW-1185">Reference proteome</keyword>
<dbReference type="InterPro" id="IPR013976">
    <property type="entry name" value="HDOD"/>
</dbReference>